<accession>A0A6N3AF49</accession>
<dbReference type="EMBL" id="CACRUA010000009">
    <property type="protein sequence ID" value="VYT90969.1"/>
    <property type="molecule type" value="Genomic_DNA"/>
</dbReference>
<reference evidence="1" key="1">
    <citation type="submission" date="2019-11" db="EMBL/GenBank/DDBJ databases">
        <authorList>
            <person name="Feng L."/>
        </authorList>
    </citation>
    <scope>NUCLEOTIDE SEQUENCE</scope>
    <source>
        <strain evidence="1">CsymbiosumLFYP84</strain>
    </source>
</reference>
<name>A0A6N3AF49_CLOSY</name>
<organism evidence="1">
    <name type="scientific">Clostridium symbiosum</name>
    <name type="common">Bacteroides symbiosus</name>
    <dbReference type="NCBI Taxonomy" id="1512"/>
    <lineage>
        <taxon>Bacteria</taxon>
        <taxon>Bacillati</taxon>
        <taxon>Bacillota</taxon>
        <taxon>Clostridia</taxon>
        <taxon>Lachnospirales</taxon>
        <taxon>Lachnospiraceae</taxon>
        <taxon>Otoolea</taxon>
    </lineage>
</organism>
<gene>
    <name evidence="1" type="ORF">CSLFYP84_00883</name>
</gene>
<dbReference type="AlphaFoldDB" id="A0A6N3AF49"/>
<proteinExistence type="predicted"/>
<sequence>MLNETERFPTAGSVWMEPVLYTQELEKWRSNILKSVVPMSTI</sequence>
<protein>
    <submittedName>
        <fullName evidence="1">Uncharacterized protein</fullName>
    </submittedName>
</protein>
<evidence type="ECO:0000313" key="1">
    <source>
        <dbReference type="EMBL" id="VYT90969.1"/>
    </source>
</evidence>